<comment type="caution">
    <text evidence="1">The sequence shown here is derived from an EMBL/GenBank/DDBJ whole genome shotgun (WGS) entry which is preliminary data.</text>
</comment>
<accession>A0A0F9DBE3</accession>
<dbReference type="AlphaFoldDB" id="A0A0F9DBE3"/>
<sequence>MRDPIITRSVSSELYRRVNIDCDHVDSYHHEIVYEKVEPDATMQAIADEPRCEHGNVYSHIDGKESYERIRQGSDYSWCKGSPELAALLDAITKENNHE</sequence>
<evidence type="ECO:0000313" key="1">
    <source>
        <dbReference type="EMBL" id="KKL51031.1"/>
    </source>
</evidence>
<dbReference type="EMBL" id="LAZR01032388">
    <property type="protein sequence ID" value="KKL51031.1"/>
    <property type="molecule type" value="Genomic_DNA"/>
</dbReference>
<gene>
    <name evidence="1" type="ORF">LCGC14_2299570</name>
</gene>
<organism evidence="1">
    <name type="scientific">marine sediment metagenome</name>
    <dbReference type="NCBI Taxonomy" id="412755"/>
    <lineage>
        <taxon>unclassified sequences</taxon>
        <taxon>metagenomes</taxon>
        <taxon>ecological metagenomes</taxon>
    </lineage>
</organism>
<name>A0A0F9DBE3_9ZZZZ</name>
<proteinExistence type="predicted"/>
<protein>
    <submittedName>
        <fullName evidence="1">Uncharacterized protein</fullName>
    </submittedName>
</protein>
<reference evidence="1" key="1">
    <citation type="journal article" date="2015" name="Nature">
        <title>Complex archaea that bridge the gap between prokaryotes and eukaryotes.</title>
        <authorList>
            <person name="Spang A."/>
            <person name="Saw J.H."/>
            <person name="Jorgensen S.L."/>
            <person name="Zaremba-Niedzwiedzka K."/>
            <person name="Martijn J."/>
            <person name="Lind A.E."/>
            <person name="van Eijk R."/>
            <person name="Schleper C."/>
            <person name="Guy L."/>
            <person name="Ettema T.J."/>
        </authorList>
    </citation>
    <scope>NUCLEOTIDE SEQUENCE</scope>
</reference>